<dbReference type="PANTHER" id="PTHR33121">
    <property type="entry name" value="CYCLIC DI-GMP PHOSPHODIESTERASE PDEF"/>
    <property type="match status" value="1"/>
</dbReference>
<dbReference type="Pfam" id="PF00563">
    <property type="entry name" value="EAL"/>
    <property type="match status" value="1"/>
</dbReference>
<gene>
    <name evidence="2" type="ORF">HHL08_23200</name>
</gene>
<dbReference type="RefSeq" id="WP_169575309.1">
    <property type="nucleotide sequence ID" value="NZ_JABBFV010000032.1"/>
</dbReference>
<dbReference type="InterPro" id="IPR035919">
    <property type="entry name" value="EAL_sf"/>
</dbReference>
<organism evidence="2 3">
    <name type="scientific">Sphingobium psychrophilum</name>
    <dbReference type="NCBI Taxonomy" id="2728834"/>
    <lineage>
        <taxon>Bacteria</taxon>
        <taxon>Pseudomonadati</taxon>
        <taxon>Pseudomonadota</taxon>
        <taxon>Alphaproteobacteria</taxon>
        <taxon>Sphingomonadales</taxon>
        <taxon>Sphingomonadaceae</taxon>
        <taxon>Sphingobium</taxon>
    </lineage>
</organism>
<dbReference type="SUPFAM" id="SSF141868">
    <property type="entry name" value="EAL domain-like"/>
    <property type="match status" value="1"/>
</dbReference>
<evidence type="ECO:0000313" key="2">
    <source>
        <dbReference type="EMBL" id="NML13003.1"/>
    </source>
</evidence>
<evidence type="ECO:0000313" key="3">
    <source>
        <dbReference type="Proteomes" id="UP000519023"/>
    </source>
</evidence>
<accession>A0A7X9X0Q3</accession>
<dbReference type="InterPro" id="IPR001633">
    <property type="entry name" value="EAL_dom"/>
</dbReference>
<dbReference type="AlphaFoldDB" id="A0A7X9X0Q3"/>
<dbReference type="PROSITE" id="PS50883">
    <property type="entry name" value="EAL"/>
    <property type="match status" value="1"/>
</dbReference>
<protein>
    <submittedName>
        <fullName evidence="2">EAL domain-containing protein</fullName>
    </submittedName>
</protein>
<reference evidence="2 3" key="1">
    <citation type="submission" date="2020-04" db="EMBL/GenBank/DDBJ databases">
        <title>Sphingobium sp. AR-3-1 isolated from Arctic soil.</title>
        <authorList>
            <person name="Dahal R.H."/>
            <person name="Chaudhary D.K."/>
        </authorList>
    </citation>
    <scope>NUCLEOTIDE SEQUENCE [LARGE SCALE GENOMIC DNA]</scope>
    <source>
        <strain evidence="2 3">AR-3-1</strain>
    </source>
</reference>
<dbReference type="EMBL" id="JABBFV010000032">
    <property type="protein sequence ID" value="NML13003.1"/>
    <property type="molecule type" value="Genomic_DNA"/>
</dbReference>
<sequence>MHETRSKLSPKARRLVQGILQLCAAIGLPATAEKVERERQRAILVGLGCERLQGYLLSRPLSAAAARVLVASAKRVAHR</sequence>
<dbReference type="GO" id="GO:0071111">
    <property type="term" value="F:cyclic-guanylate-specific phosphodiesterase activity"/>
    <property type="evidence" value="ECO:0007669"/>
    <property type="project" value="InterPro"/>
</dbReference>
<evidence type="ECO:0000259" key="1">
    <source>
        <dbReference type="PROSITE" id="PS50883"/>
    </source>
</evidence>
<dbReference type="PANTHER" id="PTHR33121:SF70">
    <property type="entry name" value="SIGNALING PROTEIN YKOW"/>
    <property type="match status" value="1"/>
</dbReference>
<dbReference type="InterPro" id="IPR050706">
    <property type="entry name" value="Cyclic-di-GMP_PDE-like"/>
</dbReference>
<comment type="caution">
    <text evidence="2">The sequence shown here is derived from an EMBL/GenBank/DDBJ whole genome shotgun (WGS) entry which is preliminary data.</text>
</comment>
<keyword evidence="3" id="KW-1185">Reference proteome</keyword>
<dbReference type="Gene3D" id="3.20.20.450">
    <property type="entry name" value="EAL domain"/>
    <property type="match status" value="1"/>
</dbReference>
<name>A0A7X9X0Q3_9SPHN</name>
<proteinExistence type="predicted"/>
<dbReference type="Proteomes" id="UP000519023">
    <property type="component" value="Unassembled WGS sequence"/>
</dbReference>
<feature type="domain" description="EAL" evidence="1">
    <location>
        <begin position="1"/>
        <end position="74"/>
    </location>
</feature>